<sequence>MQLETPPAELQELIDRIESTPMGNEELELVRRALAFAEENDLSEWAYQLRMWFNRSTFRMGQTDALLTSFTKTLAIHDSDPQRFPLEIDEDTHLLFQYKWVAEMLHDSPSYSLAQINGIFADMERRFRESGKSMSGYLQTQFGGACERGDWDAAARYFNELQAAPRDDLSHCEACYRSTAAMYYADRGETDRALELFEEIFSGQFVCGDEPEYSESQAAHLYLKTENFDEAKRLHLKSLAALAQHPEPSGIVLRHALFCLVTGNTERALDLVEKNAKLFDASELNVARQFDALTLLGVLTDALQKAGRGAIPVRGTGTHNYDVVLRGIAPAAGGGDFTADELAVFVWDRAAEIVAQFDARNGNDHYAQRLAARKELLDTRYDLPIGIDVFEPVESYTTEVVEPELNSGLEYVAAVANTLPNVSAALDLVRQGRNRHIDGDFEEGITDAFLHLLDVDLSESGVARETLADAFERSGLVTAAKAVLTIGEKLAGPVDEEDLKAFENLIERAQEVDDPASTAFLALHLAQRMSFSAPERANELLSLALENRPTQPVMQRAAIITADLALGANQIEDGRQALEQAAALSYGAIGEDIDVASIQARVGLWTEQYDQAVERYNHAIDIALGAQDYARAWPLLMNLSRAYAGNGSADDAVRALKRAQRYAQRTTATAPQLQAINYALGTQLVNAGHPHDALAPLTAVVDWNMENGGDPENVAAALIALGEASLRAEEYQQAFSAWYYGLDYSEENDLKEAEYGFALRLADFLLDSEHPEAPDFAERAYNLAQEQDDPVQVVNAAKRVATAQVVISETDDFSMLDKALDQLIATGEKDSPEVEVTRIEATLHKARLLWRLEKGIEAGEAALEAVQIAADIDLGEAQFDALVLAGVAFKSAGATDRARQALEEAQRFSEPGESPYEFAAQQLADL</sequence>
<evidence type="ECO:0000256" key="4">
    <source>
        <dbReference type="ARBA" id="ARBA00022803"/>
    </source>
</evidence>
<protein>
    <submittedName>
        <fullName evidence="6">Tetratricopeptide repeat protein</fullName>
    </submittedName>
</protein>
<keyword evidence="4" id="KW-0802">TPR repeat</keyword>
<evidence type="ECO:0000256" key="2">
    <source>
        <dbReference type="ARBA" id="ARBA00022490"/>
    </source>
</evidence>
<dbReference type="InterPro" id="IPR011990">
    <property type="entry name" value="TPR-like_helical_dom_sf"/>
</dbReference>
<evidence type="ECO:0000313" key="7">
    <source>
        <dbReference type="Proteomes" id="UP001597391"/>
    </source>
</evidence>
<name>A0ABW5XCF1_9MICO</name>
<comment type="subcellular location">
    <subcellularLocation>
        <location evidence="1">Cytoplasm</location>
    </subcellularLocation>
</comment>
<dbReference type="PANTHER" id="PTHR46630">
    <property type="entry name" value="TETRATRICOPEPTIDE REPEAT PROTEIN 29"/>
    <property type="match status" value="1"/>
</dbReference>
<comment type="caution">
    <text evidence="6">The sequence shown here is derived from an EMBL/GenBank/DDBJ whole genome shotgun (WGS) entry which is preliminary data.</text>
</comment>
<accession>A0ABW5XCF1</accession>
<dbReference type="InterPro" id="IPR051476">
    <property type="entry name" value="Bac_ResReg_Asp_Phosphatase"/>
</dbReference>
<reference evidence="7" key="1">
    <citation type="journal article" date="2019" name="Int. J. Syst. Evol. Microbiol.">
        <title>The Global Catalogue of Microorganisms (GCM) 10K type strain sequencing project: providing services to taxonomists for standard genome sequencing and annotation.</title>
        <authorList>
            <consortium name="The Broad Institute Genomics Platform"/>
            <consortium name="The Broad Institute Genome Sequencing Center for Infectious Disease"/>
            <person name="Wu L."/>
            <person name="Ma J."/>
        </authorList>
    </citation>
    <scope>NUCLEOTIDE SEQUENCE [LARGE SCALE GENOMIC DNA]</scope>
    <source>
        <strain evidence="7">KCTC 33576</strain>
    </source>
</reference>
<gene>
    <name evidence="6" type="ORF">ACFSYH_06030</name>
</gene>
<dbReference type="EMBL" id="JBHUOP010000002">
    <property type="protein sequence ID" value="MFD2840125.1"/>
    <property type="molecule type" value="Genomic_DNA"/>
</dbReference>
<evidence type="ECO:0000256" key="1">
    <source>
        <dbReference type="ARBA" id="ARBA00004496"/>
    </source>
</evidence>
<dbReference type="SUPFAM" id="SSF48452">
    <property type="entry name" value="TPR-like"/>
    <property type="match status" value="2"/>
</dbReference>
<dbReference type="Proteomes" id="UP001597391">
    <property type="component" value="Unassembled WGS sequence"/>
</dbReference>
<dbReference type="PANTHER" id="PTHR46630:SF1">
    <property type="entry name" value="TETRATRICOPEPTIDE REPEAT PROTEIN 29"/>
    <property type="match status" value="1"/>
</dbReference>
<proteinExistence type="inferred from homology"/>
<keyword evidence="2" id="KW-0963">Cytoplasm</keyword>
<keyword evidence="3" id="KW-0677">Repeat</keyword>
<evidence type="ECO:0000256" key="3">
    <source>
        <dbReference type="ARBA" id="ARBA00022737"/>
    </source>
</evidence>
<dbReference type="RefSeq" id="WP_377465810.1">
    <property type="nucleotide sequence ID" value="NZ_JBHUOP010000002.1"/>
</dbReference>
<evidence type="ECO:0000256" key="5">
    <source>
        <dbReference type="ARBA" id="ARBA00038253"/>
    </source>
</evidence>
<evidence type="ECO:0000313" key="6">
    <source>
        <dbReference type="EMBL" id="MFD2840125.1"/>
    </source>
</evidence>
<comment type="similarity">
    <text evidence="5">Belongs to the Rap family.</text>
</comment>
<keyword evidence="7" id="KW-1185">Reference proteome</keyword>
<dbReference type="Gene3D" id="1.25.40.10">
    <property type="entry name" value="Tetratricopeptide repeat domain"/>
    <property type="match status" value="2"/>
</dbReference>
<organism evidence="6 7">
    <name type="scientific">Populibacterium corticicola</name>
    <dbReference type="NCBI Taxonomy" id="1812826"/>
    <lineage>
        <taxon>Bacteria</taxon>
        <taxon>Bacillati</taxon>
        <taxon>Actinomycetota</taxon>
        <taxon>Actinomycetes</taxon>
        <taxon>Micrococcales</taxon>
        <taxon>Jonesiaceae</taxon>
        <taxon>Populibacterium</taxon>
    </lineage>
</organism>